<dbReference type="AlphaFoldDB" id="A0A4T2C0Y3"/>
<evidence type="ECO:0000256" key="8">
    <source>
        <dbReference type="ARBA" id="ARBA00023136"/>
    </source>
</evidence>
<comment type="caution">
    <text evidence="11">The sequence shown here is derived from an EMBL/GenBank/DDBJ whole genome shotgun (WGS) entry which is preliminary data.</text>
</comment>
<protein>
    <recommendedName>
        <fullName evidence="10">Cation/H+ exchanger transmembrane domain-containing protein</fullName>
    </recommendedName>
</protein>
<comment type="subcellular location">
    <subcellularLocation>
        <location evidence="1">Membrane</location>
        <topology evidence="1">Multi-pass membrane protein</topology>
    </subcellularLocation>
</comment>
<dbReference type="InterPro" id="IPR006153">
    <property type="entry name" value="Cation/H_exchanger_TM"/>
</dbReference>
<proteinExistence type="inferred from homology"/>
<accession>A0A4T2C0Y3</accession>
<evidence type="ECO:0000256" key="5">
    <source>
        <dbReference type="ARBA" id="ARBA00022692"/>
    </source>
</evidence>
<dbReference type="OrthoDB" id="9793589at2"/>
<gene>
    <name evidence="11" type="ORF">D4765_10535</name>
</gene>
<feature type="transmembrane region" description="Helical" evidence="9">
    <location>
        <begin position="172"/>
        <end position="191"/>
    </location>
</feature>
<dbReference type="GO" id="GO:0016020">
    <property type="term" value="C:membrane"/>
    <property type="evidence" value="ECO:0007669"/>
    <property type="project" value="UniProtKB-SubCell"/>
</dbReference>
<keyword evidence="3" id="KW-0813">Transport</keyword>
<dbReference type="GO" id="GO:0015297">
    <property type="term" value="F:antiporter activity"/>
    <property type="evidence" value="ECO:0007669"/>
    <property type="project" value="UniProtKB-KW"/>
</dbReference>
<dbReference type="EMBL" id="QYRT01000018">
    <property type="protein sequence ID" value="TIH35628.1"/>
    <property type="molecule type" value="Genomic_DNA"/>
</dbReference>
<keyword evidence="8 9" id="KW-0472">Membrane</keyword>
<evidence type="ECO:0000259" key="10">
    <source>
        <dbReference type="Pfam" id="PF00999"/>
    </source>
</evidence>
<reference evidence="11 12" key="1">
    <citation type="journal article" date="2019" name="Microorganisms">
        <title>Systematic Affiliation and Genome Analysis of Subtercola vilae DB165(T) with Particular Emphasis on Cold Adaptation of an Isolate from a High-Altitude Cold Volcano Lake.</title>
        <authorList>
            <person name="Villalobos A.S."/>
            <person name="Wiese J."/>
            <person name="Imhoff J.F."/>
            <person name="Dorador C."/>
            <person name="Keller A."/>
            <person name="Hentschel U."/>
        </authorList>
    </citation>
    <scope>NUCLEOTIDE SEQUENCE [LARGE SCALE GENOMIC DNA]</scope>
    <source>
        <strain evidence="11 12">DB165</strain>
    </source>
</reference>
<evidence type="ECO:0000256" key="6">
    <source>
        <dbReference type="ARBA" id="ARBA00022989"/>
    </source>
</evidence>
<dbReference type="Gene3D" id="1.20.1530.20">
    <property type="match status" value="1"/>
</dbReference>
<evidence type="ECO:0000256" key="7">
    <source>
        <dbReference type="ARBA" id="ARBA00023065"/>
    </source>
</evidence>
<dbReference type="GO" id="GO:1902600">
    <property type="term" value="P:proton transmembrane transport"/>
    <property type="evidence" value="ECO:0007669"/>
    <property type="project" value="InterPro"/>
</dbReference>
<sequence>MGREPGSGGSADVLAECSGHHRVAVRADHRAQHHCARHPHPHSQRERHVRHPVRPLCLCGWRGGRNGAHRRDGTLSSNGFGFDSVLGAFAAGMLLKRWSPVPSEVLEVKLEAVGYGFFIPIFFAYSGMTLDVDSIASNPAPLIIFFALLLIRGAPALFWYRRDFELRERIELAFFSATALPLLVALTEIGVSNGQMTIATQASIIGAGALSVLVFPIAAVLVSNNMSLSGAGRARAPRVQPVPAEK</sequence>
<evidence type="ECO:0000256" key="9">
    <source>
        <dbReference type="SAM" id="Phobius"/>
    </source>
</evidence>
<feature type="transmembrane region" description="Helical" evidence="9">
    <location>
        <begin position="110"/>
        <end position="128"/>
    </location>
</feature>
<keyword evidence="6 9" id="KW-1133">Transmembrane helix</keyword>
<feature type="domain" description="Cation/H+ exchanger transmembrane" evidence="10">
    <location>
        <begin position="75"/>
        <end position="217"/>
    </location>
</feature>
<evidence type="ECO:0000256" key="1">
    <source>
        <dbReference type="ARBA" id="ARBA00004141"/>
    </source>
</evidence>
<evidence type="ECO:0000256" key="4">
    <source>
        <dbReference type="ARBA" id="ARBA00022449"/>
    </source>
</evidence>
<evidence type="ECO:0000256" key="3">
    <source>
        <dbReference type="ARBA" id="ARBA00022448"/>
    </source>
</evidence>
<dbReference type="PANTHER" id="PTHR43562:SF1">
    <property type="entry name" value="NA(+)_H(+) ANTIPORTER YJBQ-RELATED"/>
    <property type="match status" value="1"/>
</dbReference>
<keyword evidence="5 9" id="KW-0812">Transmembrane</keyword>
<evidence type="ECO:0000313" key="11">
    <source>
        <dbReference type="EMBL" id="TIH35628.1"/>
    </source>
</evidence>
<dbReference type="Proteomes" id="UP000306192">
    <property type="component" value="Unassembled WGS sequence"/>
</dbReference>
<comment type="similarity">
    <text evidence="2">Belongs to the monovalent cation:proton antiporter 2 (CPA2) transporter (TC 2.A.37) family.</text>
</comment>
<organism evidence="11 12">
    <name type="scientific">Subtercola vilae</name>
    <dbReference type="NCBI Taxonomy" id="2056433"/>
    <lineage>
        <taxon>Bacteria</taxon>
        <taxon>Bacillati</taxon>
        <taxon>Actinomycetota</taxon>
        <taxon>Actinomycetes</taxon>
        <taxon>Micrococcales</taxon>
        <taxon>Microbacteriaceae</taxon>
        <taxon>Subtercola</taxon>
    </lineage>
</organism>
<feature type="transmembrane region" description="Helical" evidence="9">
    <location>
        <begin position="140"/>
        <end position="160"/>
    </location>
</feature>
<keyword evidence="12" id="KW-1185">Reference proteome</keyword>
<dbReference type="PANTHER" id="PTHR43562">
    <property type="entry name" value="NAPA-TYPE SODIUM/HYDROGEN ANTIPORTER"/>
    <property type="match status" value="1"/>
</dbReference>
<dbReference type="InterPro" id="IPR038770">
    <property type="entry name" value="Na+/solute_symporter_sf"/>
</dbReference>
<dbReference type="Pfam" id="PF00999">
    <property type="entry name" value="Na_H_Exchanger"/>
    <property type="match status" value="1"/>
</dbReference>
<evidence type="ECO:0000256" key="2">
    <source>
        <dbReference type="ARBA" id="ARBA00005551"/>
    </source>
</evidence>
<keyword evidence="7" id="KW-0406">Ion transport</keyword>
<evidence type="ECO:0000313" key="12">
    <source>
        <dbReference type="Proteomes" id="UP000306192"/>
    </source>
</evidence>
<keyword evidence="4" id="KW-0050">Antiport</keyword>
<name>A0A4T2C0Y3_9MICO</name>
<feature type="transmembrane region" description="Helical" evidence="9">
    <location>
        <begin position="203"/>
        <end position="223"/>
    </location>
</feature>